<reference evidence="1" key="1">
    <citation type="submission" date="2015-07" db="EMBL/GenBank/DDBJ databases">
        <title>MeaNS - Measles Nucleotide Surveillance Program.</title>
        <authorList>
            <person name="Tran T."/>
            <person name="Druce J."/>
        </authorList>
    </citation>
    <scope>NUCLEOTIDE SEQUENCE</scope>
    <source>
        <strain evidence="1">UCB-OBI-ISO-001</strain>
        <tissue evidence="1">Gonad</tissue>
    </source>
</reference>
<dbReference type="AlphaFoldDB" id="A0A0L8GCM2"/>
<proteinExistence type="predicted"/>
<evidence type="ECO:0000313" key="1">
    <source>
        <dbReference type="EMBL" id="KOF74776.1"/>
    </source>
</evidence>
<sequence length="89" mass="10080">MNRSFTTIGNWGEILPIDVSICVIVDIIIWVELRVNPARRSRPISIIVNIISHECSTELATAQYDVFQRTAETVLSVNIKHKAIMKLNC</sequence>
<organism evidence="1">
    <name type="scientific">Octopus bimaculoides</name>
    <name type="common">California two-spotted octopus</name>
    <dbReference type="NCBI Taxonomy" id="37653"/>
    <lineage>
        <taxon>Eukaryota</taxon>
        <taxon>Metazoa</taxon>
        <taxon>Spiralia</taxon>
        <taxon>Lophotrochozoa</taxon>
        <taxon>Mollusca</taxon>
        <taxon>Cephalopoda</taxon>
        <taxon>Coleoidea</taxon>
        <taxon>Octopodiformes</taxon>
        <taxon>Octopoda</taxon>
        <taxon>Incirrata</taxon>
        <taxon>Octopodidae</taxon>
        <taxon>Octopus</taxon>
    </lineage>
</organism>
<dbReference type="EMBL" id="KQ422493">
    <property type="protein sequence ID" value="KOF74776.1"/>
    <property type="molecule type" value="Genomic_DNA"/>
</dbReference>
<accession>A0A0L8GCM2</accession>
<name>A0A0L8GCM2_OCTBM</name>
<protein>
    <submittedName>
        <fullName evidence="1">Uncharacterized protein</fullName>
    </submittedName>
</protein>
<gene>
    <name evidence="1" type="ORF">OCBIM_22035662mg</name>
</gene>